<dbReference type="GO" id="GO:0008173">
    <property type="term" value="F:RNA methyltransferase activity"/>
    <property type="evidence" value="ECO:0007669"/>
    <property type="project" value="InterPro"/>
</dbReference>
<dbReference type="RefSeq" id="WP_146573835.1">
    <property type="nucleotide sequence ID" value="NZ_CP042306.1"/>
</dbReference>
<dbReference type="InterPro" id="IPR006027">
    <property type="entry name" value="NusB_RsmB_TIM44"/>
</dbReference>
<dbReference type="InterPro" id="IPR049560">
    <property type="entry name" value="MeTrfase_RsmB-F_NOP2_cat"/>
</dbReference>
<dbReference type="InterPro" id="IPR018314">
    <property type="entry name" value="RsmB/NOL1/NOP2-like_CS"/>
</dbReference>
<feature type="binding site" evidence="6">
    <location>
        <position position="279"/>
    </location>
    <ligand>
        <name>S-adenosyl-L-methionine</name>
        <dbReference type="ChEBI" id="CHEBI:59789"/>
    </ligand>
</feature>
<feature type="binding site" evidence="6">
    <location>
        <position position="295"/>
    </location>
    <ligand>
        <name>S-adenosyl-L-methionine</name>
        <dbReference type="ChEBI" id="CHEBI:59789"/>
    </ligand>
</feature>
<dbReference type="PROSITE" id="PS01153">
    <property type="entry name" value="NOL1_NOP2_SUN"/>
    <property type="match status" value="1"/>
</dbReference>
<dbReference type="SUPFAM" id="SSF53335">
    <property type="entry name" value="S-adenosyl-L-methionine-dependent methyltransferases"/>
    <property type="match status" value="1"/>
</dbReference>
<evidence type="ECO:0000256" key="5">
    <source>
        <dbReference type="ARBA" id="ARBA00022884"/>
    </source>
</evidence>
<dbReference type="PRINTS" id="PR02008">
    <property type="entry name" value="RCMTFAMILY"/>
</dbReference>
<gene>
    <name evidence="8" type="ORF">FPZ24_16465</name>
</gene>
<dbReference type="OrthoDB" id="9810297at2"/>
<evidence type="ECO:0000256" key="4">
    <source>
        <dbReference type="ARBA" id="ARBA00022691"/>
    </source>
</evidence>
<dbReference type="InterPro" id="IPR023267">
    <property type="entry name" value="RCMT"/>
</dbReference>
<dbReference type="GO" id="GO:0006355">
    <property type="term" value="P:regulation of DNA-templated transcription"/>
    <property type="evidence" value="ECO:0007669"/>
    <property type="project" value="InterPro"/>
</dbReference>
<proteinExistence type="inferred from homology"/>
<evidence type="ECO:0000256" key="2">
    <source>
        <dbReference type="ARBA" id="ARBA00022603"/>
    </source>
</evidence>
<keyword evidence="3 6" id="KW-0808">Transferase</keyword>
<dbReference type="AlphaFoldDB" id="A0A5B8LKX6"/>
<dbReference type="CDD" id="cd02440">
    <property type="entry name" value="AdoMet_MTases"/>
    <property type="match status" value="1"/>
</dbReference>
<evidence type="ECO:0000313" key="9">
    <source>
        <dbReference type="Proteomes" id="UP000315673"/>
    </source>
</evidence>
<dbReference type="Gene3D" id="1.10.940.10">
    <property type="entry name" value="NusB-like"/>
    <property type="match status" value="1"/>
</dbReference>
<dbReference type="InterPro" id="IPR029063">
    <property type="entry name" value="SAM-dependent_MTases_sf"/>
</dbReference>
<dbReference type="PROSITE" id="PS51686">
    <property type="entry name" value="SAM_MT_RSMB_NOP"/>
    <property type="match status" value="1"/>
</dbReference>
<dbReference type="Pfam" id="PF01189">
    <property type="entry name" value="Methyltr_RsmB-F"/>
    <property type="match status" value="1"/>
</dbReference>
<evidence type="ECO:0000259" key="7">
    <source>
        <dbReference type="PROSITE" id="PS51686"/>
    </source>
</evidence>
<keyword evidence="9" id="KW-1185">Reference proteome</keyword>
<feature type="binding site" evidence="6">
    <location>
        <begin position="232"/>
        <end position="238"/>
    </location>
    <ligand>
        <name>S-adenosyl-L-methionine</name>
        <dbReference type="ChEBI" id="CHEBI:59789"/>
    </ligand>
</feature>
<dbReference type="GO" id="GO:0001510">
    <property type="term" value="P:RNA methylation"/>
    <property type="evidence" value="ECO:0007669"/>
    <property type="project" value="InterPro"/>
</dbReference>
<evidence type="ECO:0000256" key="6">
    <source>
        <dbReference type="PROSITE-ProRule" id="PRU01023"/>
    </source>
</evidence>
<evidence type="ECO:0000313" key="8">
    <source>
        <dbReference type="EMBL" id="QDZ08868.1"/>
    </source>
</evidence>
<evidence type="ECO:0000256" key="1">
    <source>
        <dbReference type="ARBA" id="ARBA00007494"/>
    </source>
</evidence>
<reference evidence="8 9" key="1">
    <citation type="submission" date="2019-07" db="EMBL/GenBank/DDBJ databases">
        <title>Full genome sequence of Sphingomonas sp. 4R-6-7(HKS19).</title>
        <authorList>
            <person name="Im W.-T."/>
        </authorList>
    </citation>
    <scope>NUCLEOTIDE SEQUENCE [LARGE SCALE GENOMIC DNA]</scope>
    <source>
        <strain evidence="8 9">HKS19</strain>
    </source>
</reference>
<feature type="domain" description="SAM-dependent MTase RsmB/NOP-type" evidence="7">
    <location>
        <begin position="130"/>
        <end position="415"/>
    </location>
</feature>
<dbReference type="SUPFAM" id="SSF48013">
    <property type="entry name" value="NusB-like"/>
    <property type="match status" value="1"/>
</dbReference>
<dbReference type="PANTHER" id="PTHR22807:SF61">
    <property type="entry name" value="NOL1_NOP2_SUN FAMILY PROTEIN _ ANTITERMINATION NUSB DOMAIN-CONTAINING PROTEIN"/>
    <property type="match status" value="1"/>
</dbReference>
<organism evidence="8 9">
    <name type="scientific">Sphingomonas panacisoli</name>
    <dbReference type="NCBI Taxonomy" id="1813879"/>
    <lineage>
        <taxon>Bacteria</taxon>
        <taxon>Pseudomonadati</taxon>
        <taxon>Pseudomonadota</taxon>
        <taxon>Alphaproteobacteria</taxon>
        <taxon>Sphingomonadales</taxon>
        <taxon>Sphingomonadaceae</taxon>
        <taxon>Sphingomonas</taxon>
    </lineage>
</organism>
<protein>
    <submittedName>
        <fullName evidence="8">RsmB/NOP family class I SAM-dependent RNA methyltransferase</fullName>
    </submittedName>
</protein>
<accession>A0A5B8LKX6</accession>
<evidence type="ECO:0000256" key="3">
    <source>
        <dbReference type="ARBA" id="ARBA00022679"/>
    </source>
</evidence>
<dbReference type="KEGG" id="spai:FPZ24_16465"/>
<feature type="binding site" evidence="6">
    <location>
        <position position="253"/>
    </location>
    <ligand>
        <name>S-adenosyl-L-methionine</name>
        <dbReference type="ChEBI" id="CHEBI:59789"/>
    </ligand>
</feature>
<dbReference type="Gene3D" id="3.40.50.150">
    <property type="entry name" value="Vaccinia Virus protein VP39"/>
    <property type="match status" value="1"/>
</dbReference>
<dbReference type="InterPro" id="IPR001678">
    <property type="entry name" value="MeTrfase_RsmB-F_NOP2_dom"/>
</dbReference>
<name>A0A5B8LKX6_9SPHN</name>
<dbReference type="EMBL" id="CP042306">
    <property type="protein sequence ID" value="QDZ08868.1"/>
    <property type="molecule type" value="Genomic_DNA"/>
</dbReference>
<dbReference type="PANTHER" id="PTHR22807">
    <property type="entry name" value="NOP2 YEAST -RELATED NOL1/NOP2/FMU SUN DOMAIN-CONTAINING"/>
    <property type="match status" value="1"/>
</dbReference>
<dbReference type="Proteomes" id="UP000315673">
    <property type="component" value="Chromosome"/>
</dbReference>
<dbReference type="InterPro" id="IPR035926">
    <property type="entry name" value="NusB-like_sf"/>
</dbReference>
<keyword evidence="4 6" id="KW-0949">S-adenosyl-L-methionine</keyword>
<feature type="active site" description="Nucleophile" evidence="6">
    <location>
        <position position="348"/>
    </location>
</feature>
<dbReference type="Pfam" id="PF01029">
    <property type="entry name" value="NusB"/>
    <property type="match status" value="1"/>
</dbReference>
<keyword evidence="2 6" id="KW-0489">Methyltransferase</keyword>
<dbReference type="GO" id="GO:0003723">
    <property type="term" value="F:RNA binding"/>
    <property type="evidence" value="ECO:0007669"/>
    <property type="project" value="UniProtKB-UniRule"/>
</dbReference>
<comment type="similarity">
    <text evidence="1 6">Belongs to the class I-like SAM-binding methyltransferase superfamily. RsmB/NOP family.</text>
</comment>
<keyword evidence="5 6" id="KW-0694">RNA-binding</keyword>
<sequence length="416" mass="43829">MNQPLPPGVPARQAALRLLDAVLRRGETIEQASGRTLASIRADNDRALARAIAAEVLRHLPDLDALINSATQRALPDDAKARFALRIALAQMLALGTPGHAAIATVLPLVDGGPRKLVHGVFGTLSRRGVTLPDPPALPAATAERWAAQWGDDVVAAAARAMATPPPLDLTLKGEDGPEGLELLAGHRRLPRGTAIPDLPGYDEGAWWVQDIAASIPARLLGPGEGNAVDACAAPGGKTMQLAAAGWAVTAIDLVESRLARLHANLERTGLSADTVVGDATSWRPAAPVDAVLIDAPCSATGIFRRHPDVIHRVHPALIEQMADLQRHLLAHAAGWLKKGGRMVYATCSLERAEGEEQVAAFLSANRDFAIDPVRQDELPPGIAPASEGWVRILPGALEEQGGCDGFFIARFVRAG</sequence>